<organism evidence="1 2">
    <name type="scientific">Oceanidesulfovibrio marinus</name>
    <dbReference type="NCBI Taxonomy" id="370038"/>
    <lineage>
        <taxon>Bacteria</taxon>
        <taxon>Pseudomonadati</taxon>
        <taxon>Thermodesulfobacteriota</taxon>
        <taxon>Desulfovibrionia</taxon>
        <taxon>Desulfovibrionales</taxon>
        <taxon>Desulfovibrionaceae</taxon>
        <taxon>Oceanidesulfovibrio</taxon>
    </lineage>
</organism>
<feature type="non-terminal residue" evidence="1">
    <location>
        <position position="1"/>
    </location>
</feature>
<protein>
    <submittedName>
        <fullName evidence="1">Uncharacterized protein</fullName>
    </submittedName>
</protein>
<dbReference type="Proteomes" id="UP000434052">
    <property type="component" value="Unassembled WGS sequence"/>
</dbReference>
<dbReference type="AlphaFoldDB" id="A0A6P1Z9G5"/>
<accession>A0A6P1Z9G5</accession>
<dbReference type="EMBL" id="QMIF01000075">
    <property type="protein sequence ID" value="TVM29229.1"/>
    <property type="molecule type" value="Genomic_DNA"/>
</dbReference>
<reference evidence="1 2" key="1">
    <citation type="submission" date="2018-06" db="EMBL/GenBank/DDBJ databases">
        <title>Complete genome of Desulfovibrio marinus P48SEP.</title>
        <authorList>
            <person name="Crispim J.S."/>
            <person name="Vidigal P.M.P."/>
            <person name="Silva L.C.F."/>
            <person name="Araujo L.C."/>
            <person name="Laguardia C.N."/>
            <person name="Dias R.S."/>
            <person name="Sousa M.P."/>
            <person name="Paula S.O."/>
            <person name="Silva C."/>
        </authorList>
    </citation>
    <scope>NUCLEOTIDE SEQUENCE [LARGE SCALE GENOMIC DNA]</scope>
    <source>
        <strain evidence="1 2">P48SEP</strain>
    </source>
</reference>
<name>A0A6P1Z9G5_9BACT</name>
<comment type="caution">
    <text evidence="1">The sequence shown here is derived from an EMBL/GenBank/DDBJ whole genome shotgun (WGS) entry which is preliminary data.</text>
</comment>
<gene>
    <name evidence="1" type="ORF">DQK91_22070</name>
</gene>
<sequence length="89" mass="9977">FLHGQGKAVDFPFAPGMTPVAEFAMITAFGLRGSGLYPEWTPRHACHVDLRDGKPRLFWKRPNGRYRYGHEALAAALALAGMQERKDHI</sequence>
<dbReference type="RefSeq" id="WP_167512672.1">
    <property type="nucleotide sequence ID" value="NZ_QMIF01000075.1"/>
</dbReference>
<evidence type="ECO:0000313" key="2">
    <source>
        <dbReference type="Proteomes" id="UP000434052"/>
    </source>
</evidence>
<evidence type="ECO:0000313" key="1">
    <source>
        <dbReference type="EMBL" id="TVM29229.1"/>
    </source>
</evidence>
<proteinExistence type="predicted"/>